<gene>
    <name evidence="1" type="ORF">DHEL01_v207774</name>
</gene>
<accession>A0A2P5HUA4</accession>
<dbReference type="AlphaFoldDB" id="A0A2P5HUA4"/>
<evidence type="ECO:0000313" key="1">
    <source>
        <dbReference type="EMBL" id="POS73830.1"/>
    </source>
</evidence>
<dbReference type="InParanoid" id="A0A2P5HUA4"/>
<comment type="caution">
    <text evidence="1">The sequence shown here is derived from an EMBL/GenBank/DDBJ whole genome shotgun (WGS) entry which is preliminary data.</text>
</comment>
<dbReference type="OrthoDB" id="5345494at2759"/>
<organism evidence="1 2">
    <name type="scientific">Diaporthe helianthi</name>
    <dbReference type="NCBI Taxonomy" id="158607"/>
    <lineage>
        <taxon>Eukaryota</taxon>
        <taxon>Fungi</taxon>
        <taxon>Dikarya</taxon>
        <taxon>Ascomycota</taxon>
        <taxon>Pezizomycotina</taxon>
        <taxon>Sordariomycetes</taxon>
        <taxon>Sordariomycetidae</taxon>
        <taxon>Diaporthales</taxon>
        <taxon>Diaporthaceae</taxon>
        <taxon>Diaporthe</taxon>
    </lineage>
</organism>
<dbReference type="EMBL" id="MAVT02000727">
    <property type="protein sequence ID" value="POS73830.1"/>
    <property type="molecule type" value="Genomic_DNA"/>
</dbReference>
<proteinExistence type="predicted"/>
<evidence type="ECO:0000313" key="2">
    <source>
        <dbReference type="Proteomes" id="UP000094444"/>
    </source>
</evidence>
<reference evidence="1" key="1">
    <citation type="submission" date="2017-09" db="EMBL/GenBank/DDBJ databases">
        <title>Polyketide synthases of a Diaporthe helianthi virulent isolate.</title>
        <authorList>
            <person name="Baroncelli R."/>
        </authorList>
    </citation>
    <scope>NUCLEOTIDE SEQUENCE [LARGE SCALE GENOMIC DNA]</scope>
    <source>
        <strain evidence="1">7/96</strain>
    </source>
</reference>
<dbReference type="STRING" id="158607.A0A2P5HUA4"/>
<keyword evidence="2" id="KW-1185">Reference proteome</keyword>
<protein>
    <submittedName>
        <fullName evidence="1">Uncharacterized protein</fullName>
    </submittedName>
</protein>
<sequence length="598" mass="65279">MRQIASPRPLWRSPSYTKTAAVHPPCYLKTVSTIPETRSLTYAEPRQYRTIPTIGPPPNALCCNPTALSRPSQLLDAPYPAQLPISTLPMYLPLTPTALCEARSHQGTHLSSDSGVRRILAPFLELLPAATSGARPLPAACSDPDMTPISQDHDHGGGGGHALPDEIQEGTLLFLLSNPLLLSLTVDHLPPSATVSLAATSRAFRSLVYHTPGVFRRLDLTQVKSAQFDIDPIDQGGEVWRNAQLDENVTEDDFYSGPLRGIFGALRRQQILRHVSTLILDGLSVTAELVHEIISDPSYSVRILSLREVKNLNEPKLRAALQMAVRPSRPEGMPRLKGLYIFGSKDPPCLTVDTAAIGNGGNATAAGWNQRSHQALSDVLHQPIDLWYDRKGTVVPRPVPMEWASTILACAGLISFDAVLCRGPRHFNSHAFGQVNIGSSSPPSPKVPSSWAVATHALDGCAGCGAAPEGWTVWGESAGIDGDDDTCRFPLLAPPPVHSSNVRVACCPSGADVKPLRSHRSNKIEQRRFLARCMECLRDRYCWGCNKWWCERCYVPGQMDSHVDGLYYKVRDGLCEECVGVDDELFGGRLSDTPRFET</sequence>
<dbReference type="Proteomes" id="UP000094444">
    <property type="component" value="Unassembled WGS sequence"/>
</dbReference>
<name>A0A2P5HUA4_DIAHE</name>